<dbReference type="AlphaFoldDB" id="A0A9J6REW8"/>
<feature type="domain" description="Peptidase S55" evidence="3">
    <location>
        <begin position="189"/>
        <end position="428"/>
    </location>
</feature>
<protein>
    <submittedName>
        <fullName evidence="4">SpoIVB peptidase</fullName>
        <ecNumber evidence="4">3.4.21.116</ecNumber>
    </submittedName>
</protein>
<dbReference type="Proteomes" id="UP001084197">
    <property type="component" value="Unassembled WGS sequence"/>
</dbReference>
<gene>
    <name evidence="4" type="primary">spoIVB</name>
    <name evidence="4" type="ORF">OWO01_12880</name>
</gene>
<proteinExistence type="predicted"/>
<dbReference type="SMART" id="SM00228">
    <property type="entry name" value="PDZ"/>
    <property type="match status" value="1"/>
</dbReference>
<dbReference type="InterPro" id="IPR009003">
    <property type="entry name" value="Peptidase_S1_PA"/>
</dbReference>
<feature type="region of interest" description="Disordered" evidence="2">
    <location>
        <begin position="262"/>
        <end position="285"/>
    </location>
</feature>
<dbReference type="InterPro" id="IPR014219">
    <property type="entry name" value="SpoIVB"/>
</dbReference>
<comment type="caution">
    <text evidence="4">The sequence shown here is derived from an EMBL/GenBank/DDBJ whole genome shotgun (WGS) entry which is preliminary data.</text>
</comment>
<dbReference type="Pfam" id="PF17820">
    <property type="entry name" value="PDZ_6"/>
    <property type="match status" value="1"/>
</dbReference>
<dbReference type="NCBIfam" id="TIGR02860">
    <property type="entry name" value="spore_IV_B"/>
    <property type="match status" value="1"/>
</dbReference>
<keyword evidence="5" id="KW-1185">Reference proteome</keyword>
<name>A0A9J6REW8_9BACI</name>
<keyword evidence="1" id="KW-0720">Serine protease</keyword>
<dbReference type="InterPro" id="IPR041489">
    <property type="entry name" value="PDZ_6"/>
</dbReference>
<keyword evidence="4" id="KW-0378">Hydrolase</keyword>
<dbReference type="GO" id="GO:0008236">
    <property type="term" value="F:serine-type peptidase activity"/>
    <property type="evidence" value="ECO:0007669"/>
    <property type="project" value="UniProtKB-KW"/>
</dbReference>
<dbReference type="EMBL" id="JAPRAT010000027">
    <property type="protein sequence ID" value="MCZ0704103.1"/>
    <property type="molecule type" value="Genomic_DNA"/>
</dbReference>
<evidence type="ECO:0000259" key="3">
    <source>
        <dbReference type="PROSITE" id="PS51494"/>
    </source>
</evidence>
<keyword evidence="1" id="KW-0645">Protease</keyword>
<sequence>MNKLNIRVAIGTILLVTFLTMPFLSTVKEFISIPDEITVFHNGQDTITVSTLGERVEIAPQQNEEVIQAINSNQFQTLNSGESSIVYQYAGLPIKRVNVDVLDDFRVIPGGQSIGVNLETLGVLVVGHHLIEEESEKTSPGEEAGIEVGDIILKIEQEEIESMDQIAPLVEKAGNDNTPLEFTVKRGSNTFKKELTPSFDKNEQGYRIGLYIRDSAAGIGTMTFYEPDSKKYGALGHVISDMNTKKPIEIDEGSIVRSSITSIQKGNSGTPGEKRASYTNNQGRLGNITKNSPFGVFGELENDLSKSEWDQPMPIALPEQVEEGPAKILTVLEDEKVESFDIEVVNSVEQKNPATKGMVIKITDERLLDVTGGIVQGMSGSPIIQNDKVIGAVTHVFVNDPTSGYGIHIEWMLQEAGIDIYQKQQQNAS</sequence>
<dbReference type="Pfam" id="PF05580">
    <property type="entry name" value="Peptidase_S55"/>
    <property type="match status" value="1"/>
</dbReference>
<dbReference type="Gene3D" id="2.30.42.10">
    <property type="match status" value="1"/>
</dbReference>
<reference evidence="4" key="1">
    <citation type="submission" date="2022-11" db="EMBL/GenBank/DDBJ databases">
        <title>WGS of Natronobacillus azotifigens 24KS-1, an anaerobic diazotrophic haloalkaliphile from soda-rich habitats.</title>
        <authorList>
            <person name="Sorokin D.Y."/>
            <person name="Merkel A.Y."/>
        </authorList>
    </citation>
    <scope>NUCLEOTIDE SEQUENCE</scope>
    <source>
        <strain evidence="4">24KS-1</strain>
    </source>
</reference>
<dbReference type="InterPro" id="IPR001478">
    <property type="entry name" value="PDZ"/>
</dbReference>
<evidence type="ECO:0000313" key="4">
    <source>
        <dbReference type="EMBL" id="MCZ0704103.1"/>
    </source>
</evidence>
<dbReference type="SUPFAM" id="SSF50156">
    <property type="entry name" value="PDZ domain-like"/>
    <property type="match status" value="1"/>
</dbReference>
<dbReference type="InterPro" id="IPR036034">
    <property type="entry name" value="PDZ_sf"/>
</dbReference>
<organism evidence="4 5">
    <name type="scientific">Natronobacillus azotifigens</name>
    <dbReference type="NCBI Taxonomy" id="472978"/>
    <lineage>
        <taxon>Bacteria</taxon>
        <taxon>Bacillati</taxon>
        <taxon>Bacillota</taxon>
        <taxon>Bacilli</taxon>
        <taxon>Bacillales</taxon>
        <taxon>Bacillaceae</taxon>
        <taxon>Natronobacillus</taxon>
    </lineage>
</organism>
<dbReference type="PROSITE" id="PS51494">
    <property type="entry name" value="SPOIVB"/>
    <property type="match status" value="1"/>
</dbReference>
<dbReference type="InterPro" id="IPR008763">
    <property type="entry name" value="Peptidase_S55"/>
</dbReference>
<accession>A0A9J6REW8</accession>
<evidence type="ECO:0000256" key="1">
    <source>
        <dbReference type="ARBA" id="ARBA00022825"/>
    </source>
</evidence>
<evidence type="ECO:0000256" key="2">
    <source>
        <dbReference type="SAM" id="MobiDB-lite"/>
    </source>
</evidence>
<dbReference type="EC" id="3.4.21.116" evidence="4"/>
<dbReference type="SUPFAM" id="SSF50494">
    <property type="entry name" value="Trypsin-like serine proteases"/>
    <property type="match status" value="1"/>
</dbReference>
<evidence type="ECO:0000313" key="5">
    <source>
        <dbReference type="Proteomes" id="UP001084197"/>
    </source>
</evidence>
<dbReference type="RefSeq" id="WP_268780870.1">
    <property type="nucleotide sequence ID" value="NZ_JAPRAT010000027.1"/>
</dbReference>